<keyword evidence="2" id="KW-1185">Reference proteome</keyword>
<dbReference type="Gene3D" id="3.40.50.2000">
    <property type="entry name" value="Glycogen Phosphorylase B"/>
    <property type="match status" value="1"/>
</dbReference>
<organism evidence="1 2">
    <name type="scientific">Teichococcus aerophilus</name>
    <dbReference type="NCBI Taxonomy" id="1224513"/>
    <lineage>
        <taxon>Bacteria</taxon>
        <taxon>Pseudomonadati</taxon>
        <taxon>Pseudomonadota</taxon>
        <taxon>Alphaproteobacteria</taxon>
        <taxon>Acetobacterales</taxon>
        <taxon>Roseomonadaceae</taxon>
        <taxon>Roseomonas</taxon>
    </lineage>
</organism>
<gene>
    <name evidence="1" type="ORF">IBL26_03860</name>
</gene>
<dbReference type="Proteomes" id="UP000626026">
    <property type="component" value="Unassembled WGS sequence"/>
</dbReference>
<accession>A0ABR7RHX1</accession>
<sequence>MTKPVAVIATDIAFWNPGYGSHRRIEQICQAFSKFFTVKVFVFKTITRKIQAIIDERNYGFEIVSYKPYEKKFRGKLHTKAENIHASLRKWYAHSWHEAFHHFIEEAGPAVVVTEYLRMQYLVREISPDIITILDSHDIVSLRGISFYAFGENSGAHISLDEEVALMESYTFVLAISQPDYEWLRRFVRPGSAVFLPFMPLVGDLPSPVGSSTKRLVFAGANSPANATALQWFVRSVFPYLPQDITLSVYGDVGRSVQASERLHVHGIVENVADIYKDFGVAINPVYFGGGLKIKSLEALWAGLPLIASAEGARGVEQFAGPGLYIARSRQEFFDHVCEVSQKTYSAETLILQRREILEAYQADAECLPFFSTLRQLAKGASGWIRSRSVLPA</sequence>
<protein>
    <submittedName>
        <fullName evidence="1">Glycosyltransferase</fullName>
    </submittedName>
</protein>
<dbReference type="RefSeq" id="WP_187783135.1">
    <property type="nucleotide sequence ID" value="NZ_JACTVA010000004.1"/>
</dbReference>
<proteinExistence type="predicted"/>
<dbReference type="Pfam" id="PF13692">
    <property type="entry name" value="Glyco_trans_1_4"/>
    <property type="match status" value="1"/>
</dbReference>
<name>A0ABR7RHX1_9PROT</name>
<reference evidence="1 2" key="1">
    <citation type="journal article" date="2013" name="Int. J. Syst. Evol. Microbiol.">
        <title>Roseomonas aerophila sp. nov., isolated from air.</title>
        <authorList>
            <person name="Kim S.J."/>
            <person name="Weon H.Y."/>
            <person name="Ahn J.H."/>
            <person name="Hong S.B."/>
            <person name="Seok S.J."/>
            <person name="Whang K.S."/>
            <person name="Kwon S.W."/>
        </authorList>
    </citation>
    <scope>NUCLEOTIDE SEQUENCE [LARGE SCALE GENOMIC DNA]</scope>
    <source>
        <strain evidence="1 2">NBRC 108923</strain>
    </source>
</reference>
<comment type="caution">
    <text evidence="1">The sequence shown here is derived from an EMBL/GenBank/DDBJ whole genome shotgun (WGS) entry which is preliminary data.</text>
</comment>
<evidence type="ECO:0000313" key="2">
    <source>
        <dbReference type="Proteomes" id="UP000626026"/>
    </source>
</evidence>
<dbReference type="EMBL" id="JACTVA010000004">
    <property type="protein sequence ID" value="MBC9205961.1"/>
    <property type="molecule type" value="Genomic_DNA"/>
</dbReference>
<evidence type="ECO:0000313" key="1">
    <source>
        <dbReference type="EMBL" id="MBC9205961.1"/>
    </source>
</evidence>
<dbReference type="SUPFAM" id="SSF53756">
    <property type="entry name" value="UDP-Glycosyltransferase/glycogen phosphorylase"/>
    <property type="match status" value="1"/>
</dbReference>